<dbReference type="PANTHER" id="PTHR44757:SF2">
    <property type="entry name" value="BIOFILM ARCHITECTURE MAINTENANCE PROTEIN MBAA"/>
    <property type="match status" value="1"/>
</dbReference>
<dbReference type="PROSITE" id="PS50113">
    <property type="entry name" value="PAC"/>
    <property type="match status" value="1"/>
</dbReference>
<reference evidence="4" key="1">
    <citation type="submission" date="2016-05" db="EMBL/GenBank/DDBJ databases">
        <authorList>
            <person name="Behera P."/>
            <person name="Vaishampayan P."/>
            <person name="Singh N."/>
            <person name="Raina V."/>
            <person name="Suar M."/>
            <person name="Pattnaik A."/>
            <person name="Rastogi G."/>
        </authorList>
    </citation>
    <scope>NUCLEOTIDE SEQUENCE [LARGE SCALE GENOMIC DNA]</scope>
    <source>
        <strain evidence="4">MP23</strain>
    </source>
</reference>
<dbReference type="PROSITE" id="PS50112">
    <property type="entry name" value="PAS"/>
    <property type="match status" value="1"/>
</dbReference>
<accession>A0A1B7KXT3</accession>
<sequence>MSDTLSFVSDVYPQGEIADTLLHQHNALFTALVAQSAVAISLTDADARIVYCNNAFCQLTGYTASQLIGQNHRILASRQTPRTVYDEMWRHLTQGIPWRGQLINQRCDGSLYLGEVDITPIFGSGGKVDYFLAMQKDISDNYALQQRLRNHMTLITAVLNNIPAAVVVTDGEGKVVMDNLAYKTLCADCGGMEALSLLGYQHNEARQQEGKILPLIVRGKRRWFNLSYWPLPGVSEEASRYFTDNAQPRTLVLVSDCTELHQQQQQGRLDRLKQQLTYGKLLAAIRESVDAALVQLNCPINMLAAARRLNGDEHGNMALESAWREGEAAVSRLQACRPELDNEPPEWWLLKPLLADLVALYHTRFQPCHTLNVSLEDSAIQAFGHRIQVLAVLSLWLDRALVLVQELQPFQLEMQIIGSRDERWLTLYLTDNIPVHRARYSHNQTTATGPGQGMELRLMQTLVANHQGAIDLTSDPEGGSCLTIRLPLPAATTGGTK</sequence>
<dbReference type="GO" id="GO:0007165">
    <property type="term" value="P:signal transduction"/>
    <property type="evidence" value="ECO:0007669"/>
    <property type="project" value="InterPro"/>
</dbReference>
<evidence type="ECO:0000259" key="2">
    <source>
        <dbReference type="PROSITE" id="PS50113"/>
    </source>
</evidence>
<dbReference type="SUPFAM" id="SSF55874">
    <property type="entry name" value="ATPase domain of HSP90 chaperone/DNA topoisomerase II/histidine kinase"/>
    <property type="match status" value="1"/>
</dbReference>
<keyword evidence="4" id="KW-1185">Reference proteome</keyword>
<dbReference type="NCBIfam" id="TIGR00229">
    <property type="entry name" value="sensory_box"/>
    <property type="match status" value="1"/>
</dbReference>
<dbReference type="Pfam" id="PF00989">
    <property type="entry name" value="PAS"/>
    <property type="match status" value="1"/>
</dbReference>
<dbReference type="InterPro" id="IPR036890">
    <property type="entry name" value="HATPase_C_sf"/>
</dbReference>
<dbReference type="Proteomes" id="UP000078225">
    <property type="component" value="Unassembled WGS sequence"/>
</dbReference>
<dbReference type="NCBIfam" id="TIGR02938">
    <property type="entry name" value="nifL_nitrog"/>
    <property type="match status" value="1"/>
</dbReference>
<protein>
    <submittedName>
        <fullName evidence="3">Nitrogen fixation negative regulator NifL</fullName>
    </submittedName>
</protein>
<dbReference type="Pfam" id="PF02518">
    <property type="entry name" value="HATPase_c"/>
    <property type="match status" value="1"/>
</dbReference>
<dbReference type="InterPro" id="IPR035965">
    <property type="entry name" value="PAS-like_dom_sf"/>
</dbReference>
<organism evidence="3 4">
    <name type="scientific">Mangrovibacter phragmitis</name>
    <dbReference type="NCBI Taxonomy" id="1691903"/>
    <lineage>
        <taxon>Bacteria</taxon>
        <taxon>Pseudomonadati</taxon>
        <taxon>Pseudomonadota</taxon>
        <taxon>Gammaproteobacteria</taxon>
        <taxon>Enterobacterales</taxon>
        <taxon>Enterobacteriaceae</taxon>
        <taxon>Mangrovibacter</taxon>
    </lineage>
</organism>
<proteinExistence type="predicted"/>
<evidence type="ECO:0000259" key="1">
    <source>
        <dbReference type="PROSITE" id="PS50112"/>
    </source>
</evidence>
<dbReference type="PANTHER" id="PTHR44757">
    <property type="entry name" value="DIGUANYLATE CYCLASE DGCP"/>
    <property type="match status" value="1"/>
</dbReference>
<dbReference type="InterPro" id="IPR003594">
    <property type="entry name" value="HATPase_dom"/>
</dbReference>
<comment type="caution">
    <text evidence="3">The sequence shown here is derived from an EMBL/GenBank/DDBJ whole genome shotgun (WGS) entry which is preliminary data.</text>
</comment>
<dbReference type="InterPro" id="IPR014285">
    <property type="entry name" value="N_fixation_neg-reg_NifL"/>
</dbReference>
<evidence type="ECO:0000313" key="3">
    <source>
        <dbReference type="EMBL" id="OAT74949.1"/>
    </source>
</evidence>
<evidence type="ECO:0000313" key="4">
    <source>
        <dbReference type="Proteomes" id="UP000078225"/>
    </source>
</evidence>
<dbReference type="AlphaFoldDB" id="A0A1B7KXT3"/>
<feature type="domain" description="PAS" evidence="1">
    <location>
        <begin position="25"/>
        <end position="71"/>
    </location>
</feature>
<dbReference type="CDD" id="cd00130">
    <property type="entry name" value="PAS"/>
    <property type="match status" value="1"/>
</dbReference>
<dbReference type="GO" id="GO:0006355">
    <property type="term" value="P:regulation of DNA-templated transcription"/>
    <property type="evidence" value="ECO:0007669"/>
    <property type="project" value="InterPro"/>
</dbReference>
<dbReference type="InterPro" id="IPR000014">
    <property type="entry name" value="PAS"/>
</dbReference>
<dbReference type="OrthoDB" id="9812260at2"/>
<dbReference type="EMBL" id="LYRP01000050">
    <property type="protein sequence ID" value="OAT74949.1"/>
    <property type="molecule type" value="Genomic_DNA"/>
</dbReference>
<dbReference type="SUPFAM" id="SSF55785">
    <property type="entry name" value="PYP-like sensor domain (PAS domain)"/>
    <property type="match status" value="2"/>
</dbReference>
<feature type="domain" description="PAC" evidence="2">
    <location>
        <begin position="96"/>
        <end position="150"/>
    </location>
</feature>
<gene>
    <name evidence="3" type="ORF">A9B99_17335</name>
</gene>
<dbReference type="Gene3D" id="3.30.450.20">
    <property type="entry name" value="PAS domain"/>
    <property type="match status" value="1"/>
</dbReference>
<dbReference type="GO" id="GO:0009399">
    <property type="term" value="P:nitrogen fixation"/>
    <property type="evidence" value="ECO:0007669"/>
    <property type="project" value="InterPro"/>
</dbReference>
<dbReference type="SMART" id="SM00091">
    <property type="entry name" value="PAS"/>
    <property type="match status" value="2"/>
</dbReference>
<dbReference type="SMART" id="SM00086">
    <property type="entry name" value="PAC"/>
    <property type="match status" value="1"/>
</dbReference>
<dbReference type="STRING" id="1691903.A9B99_17335"/>
<dbReference type="InterPro" id="IPR001610">
    <property type="entry name" value="PAC"/>
</dbReference>
<dbReference type="InterPro" id="IPR013767">
    <property type="entry name" value="PAS_fold"/>
</dbReference>
<dbReference type="InterPro" id="IPR052155">
    <property type="entry name" value="Biofilm_reg_signaling"/>
</dbReference>
<dbReference type="RefSeq" id="WP_064601326.1">
    <property type="nucleotide sequence ID" value="NZ_CP134782.1"/>
</dbReference>
<dbReference type="InterPro" id="IPR000700">
    <property type="entry name" value="PAS-assoc_C"/>
</dbReference>
<name>A0A1B7KXT3_9ENTR</name>
<dbReference type="GO" id="GO:0004673">
    <property type="term" value="F:protein histidine kinase activity"/>
    <property type="evidence" value="ECO:0007669"/>
    <property type="project" value="UniProtKB-ARBA"/>
</dbReference>
<dbReference type="Gene3D" id="3.30.565.10">
    <property type="entry name" value="Histidine kinase-like ATPase, C-terminal domain"/>
    <property type="match status" value="1"/>
</dbReference>